<dbReference type="eggNOG" id="KOG4212">
    <property type="taxonomic scope" value="Eukaryota"/>
</dbReference>
<protein>
    <submittedName>
        <fullName evidence="1">Heterogeneous nuclear ribonucleoprotein M</fullName>
    </submittedName>
</protein>
<accession>R7VVU7</accession>
<proteinExistence type="predicted"/>
<dbReference type="AlphaFoldDB" id="R7VVU7"/>
<reference evidence="1" key="1">
    <citation type="journal article" date="2013" name="Science">
        <title>Genomic diversity and evolution of the head crest in the rock pigeon.</title>
        <authorList>
            <person name="Shapiro M.D."/>
            <person name="Kronenberg Z."/>
            <person name="Li C."/>
            <person name="Domyan E.T."/>
            <person name="Pan H."/>
            <person name="Campbell M."/>
            <person name="Tan H."/>
            <person name="Huff C.D."/>
            <person name="Hu H."/>
            <person name="Vickrey A.I."/>
            <person name="Nielsen S.C."/>
            <person name="Stringham S.A."/>
            <person name="Hu H."/>
            <person name="Willerslev E."/>
            <person name="Gilbert M.T."/>
            <person name="Yandell M."/>
            <person name="Zhang G."/>
            <person name="Wang J."/>
        </authorList>
    </citation>
    <scope>NUCLEOTIDE SEQUENCE [LARGE SCALE GENOMIC DNA]</scope>
    <source>
        <tissue evidence="1">Blood</tissue>
    </source>
</reference>
<dbReference type="GO" id="GO:1990904">
    <property type="term" value="C:ribonucleoprotein complex"/>
    <property type="evidence" value="ECO:0007669"/>
    <property type="project" value="UniProtKB-KW"/>
</dbReference>
<organism evidence="1">
    <name type="scientific">Columba livia</name>
    <name type="common">Rock dove</name>
    <dbReference type="NCBI Taxonomy" id="8932"/>
    <lineage>
        <taxon>Eukaryota</taxon>
        <taxon>Metazoa</taxon>
        <taxon>Chordata</taxon>
        <taxon>Craniata</taxon>
        <taxon>Vertebrata</taxon>
        <taxon>Euteleostomi</taxon>
        <taxon>Archelosauria</taxon>
        <taxon>Archosauria</taxon>
        <taxon>Dinosauria</taxon>
        <taxon>Saurischia</taxon>
        <taxon>Theropoda</taxon>
        <taxon>Coelurosauria</taxon>
        <taxon>Aves</taxon>
        <taxon>Neognathae</taxon>
        <taxon>Neoaves</taxon>
        <taxon>Columbimorphae</taxon>
        <taxon>Columbiformes</taxon>
        <taxon>Columbidae</taxon>
        <taxon>Columba</taxon>
    </lineage>
</organism>
<evidence type="ECO:0000313" key="1">
    <source>
        <dbReference type="EMBL" id="EMC90735.1"/>
    </source>
</evidence>
<name>R7VVU7_COLLI</name>
<gene>
    <name evidence="1" type="ORF">A306_00074</name>
</gene>
<keyword evidence="1" id="KW-0687">Ribonucleoprotein</keyword>
<dbReference type="EMBL" id="KB390146">
    <property type="protein sequence ID" value="EMC90735.1"/>
    <property type="molecule type" value="Genomic_DNA"/>
</dbReference>
<sequence length="127" mass="13547">MILNETIAMFNGQLLFDRPMHVKMDERAFPKGDFFPPERPQQLPHGLGGIGMGLGPGGQPIDANHLNKGMGMGNMGPGGDLMSPNSDQISCCGAAIELSWCLRECSVKAADVGEAGVELKRIVLKNP</sequence>